<dbReference type="InterPro" id="IPR036259">
    <property type="entry name" value="MFS_trans_sf"/>
</dbReference>
<feature type="transmembrane region" description="Helical" evidence="13">
    <location>
        <begin position="360"/>
        <end position="381"/>
    </location>
</feature>
<keyword evidence="15" id="KW-1185">Reference proteome</keyword>
<evidence type="ECO:0000313" key="14">
    <source>
        <dbReference type="EMBL" id="CAJ0585111.1"/>
    </source>
</evidence>
<dbReference type="Gene3D" id="1.20.1250.20">
    <property type="entry name" value="MFS general substrate transporter like domains"/>
    <property type="match status" value="1"/>
</dbReference>
<feature type="transmembrane region" description="Helical" evidence="13">
    <location>
        <begin position="324"/>
        <end position="348"/>
    </location>
</feature>
<feature type="non-terminal residue" evidence="14">
    <location>
        <position position="1"/>
    </location>
</feature>
<keyword evidence="9 13" id="KW-0472">Membrane</keyword>
<comment type="subcellular location">
    <subcellularLocation>
        <location evidence="2">Cell membrane</location>
        <topology evidence="2">Multi-pass membrane protein</topology>
    </subcellularLocation>
</comment>
<keyword evidence="5" id="KW-1003">Cell membrane</keyword>
<dbReference type="EMBL" id="CATQJA010002702">
    <property type="protein sequence ID" value="CAJ0585111.1"/>
    <property type="molecule type" value="Genomic_DNA"/>
</dbReference>
<sequence>MRRDNAQNNHEFRGLQRLFIPPYLIVLLAESLQAPFLYVLYHSYRFIPSQIAALHSTGLFACMIVSSLSNRLIRKYGTRSLCLLCTSTAGVACLLKFSSSFLLLFVSRLLDGISAALVTAAFQEWYAERHITRMDFPPEWIEATFAKVASGAALGAVLAGWIAQMVEGSTGVIGMPFAFSALLMVAAGFLIGSRWDGGKPAAVDAPATLSFGKELSILLRQPVALVLSVITVFCESALQIFIFAWSPILLKSKAIEGENLGFGAAYACLMAFALVGALFFHSPPARGIPASRTLAGALMGSVLALFLTYKHLPESSLHWKTANFQWLLLTFCAFEATVGLLSPALAKLKAELTPSLGRGSLTNIPVTVIASAAIILLHPMGDAQRSLVITALCLLIMATFLAILLDLVLASRGGDTQRPLSLSQPRPVASHPTVHQTPSQG</sequence>
<evidence type="ECO:0000256" key="5">
    <source>
        <dbReference type="ARBA" id="ARBA00022475"/>
    </source>
</evidence>
<comment type="function">
    <text evidence="1">Mediates high-affinity intracellular uptake of the rare oligo-element molybdenum.</text>
</comment>
<dbReference type="GO" id="GO:0015098">
    <property type="term" value="F:molybdate ion transmembrane transporter activity"/>
    <property type="evidence" value="ECO:0007669"/>
    <property type="project" value="InterPro"/>
</dbReference>
<evidence type="ECO:0000256" key="12">
    <source>
        <dbReference type="SAM" id="MobiDB-lite"/>
    </source>
</evidence>
<feature type="transmembrane region" description="Helical" evidence="13">
    <location>
        <begin position="47"/>
        <end position="69"/>
    </location>
</feature>
<dbReference type="InterPro" id="IPR008509">
    <property type="entry name" value="MOT2/MFSD5"/>
</dbReference>
<reference evidence="14" key="1">
    <citation type="submission" date="2023-06" db="EMBL/GenBank/DDBJ databases">
        <authorList>
            <person name="Delattre M."/>
        </authorList>
    </citation>
    <scope>NUCLEOTIDE SEQUENCE</scope>
    <source>
        <strain evidence="14">AF72</strain>
    </source>
</reference>
<dbReference type="AlphaFoldDB" id="A0AA36GH81"/>
<evidence type="ECO:0000256" key="4">
    <source>
        <dbReference type="ARBA" id="ARBA00022448"/>
    </source>
</evidence>
<proteinExistence type="predicted"/>
<feature type="transmembrane region" description="Helical" evidence="13">
    <location>
        <begin position="293"/>
        <end position="312"/>
    </location>
</feature>
<evidence type="ECO:0000256" key="8">
    <source>
        <dbReference type="ARBA" id="ARBA00023065"/>
    </source>
</evidence>
<dbReference type="Pfam" id="PF05631">
    <property type="entry name" value="MFS_5"/>
    <property type="match status" value="1"/>
</dbReference>
<dbReference type="Proteomes" id="UP001177023">
    <property type="component" value="Unassembled WGS sequence"/>
</dbReference>
<evidence type="ECO:0000313" key="15">
    <source>
        <dbReference type="Proteomes" id="UP001177023"/>
    </source>
</evidence>
<evidence type="ECO:0000256" key="2">
    <source>
        <dbReference type="ARBA" id="ARBA00004651"/>
    </source>
</evidence>
<evidence type="ECO:0000256" key="3">
    <source>
        <dbReference type="ARBA" id="ARBA00021242"/>
    </source>
</evidence>
<evidence type="ECO:0000256" key="6">
    <source>
        <dbReference type="ARBA" id="ARBA00022692"/>
    </source>
</evidence>
<evidence type="ECO:0000256" key="7">
    <source>
        <dbReference type="ARBA" id="ARBA00022989"/>
    </source>
</evidence>
<feature type="transmembrane region" description="Helical" evidence="13">
    <location>
        <begin position="387"/>
        <end position="409"/>
    </location>
</feature>
<evidence type="ECO:0000256" key="11">
    <source>
        <dbReference type="ARBA" id="ARBA00032555"/>
    </source>
</evidence>
<keyword evidence="7 13" id="KW-1133">Transmembrane helix</keyword>
<evidence type="ECO:0000256" key="13">
    <source>
        <dbReference type="SAM" id="Phobius"/>
    </source>
</evidence>
<evidence type="ECO:0000256" key="9">
    <source>
        <dbReference type="ARBA" id="ARBA00023136"/>
    </source>
</evidence>
<feature type="transmembrane region" description="Helical" evidence="13">
    <location>
        <begin position="223"/>
        <end position="248"/>
    </location>
</feature>
<gene>
    <name evidence="14" type="ORF">MSPICULIGERA_LOCUS23143</name>
</gene>
<protein>
    <recommendedName>
        <fullName evidence="3">Molybdate-anion transporter</fullName>
    </recommendedName>
    <alternativeName>
        <fullName evidence="10">Major facilitator superfamily domain-containing protein 5</fullName>
    </alternativeName>
    <alternativeName>
        <fullName evidence="11">Molybdate transporter 2 homolog</fullName>
    </alternativeName>
</protein>
<feature type="transmembrane region" description="Helical" evidence="13">
    <location>
        <begin position="260"/>
        <end position="281"/>
    </location>
</feature>
<dbReference type="PANTHER" id="PTHR23516:SF1">
    <property type="entry name" value="MOLYBDATE-ANION TRANSPORTER"/>
    <property type="match status" value="1"/>
</dbReference>
<keyword evidence="8" id="KW-0406">Ion transport</keyword>
<dbReference type="GO" id="GO:0006811">
    <property type="term" value="P:monoatomic ion transport"/>
    <property type="evidence" value="ECO:0007669"/>
    <property type="project" value="UniProtKB-KW"/>
</dbReference>
<accession>A0AA36GH81</accession>
<dbReference type="PANTHER" id="PTHR23516">
    <property type="entry name" value="SAM (S-ADENOSYL METHIONINE) TRANSPORTER"/>
    <property type="match status" value="1"/>
</dbReference>
<evidence type="ECO:0000256" key="10">
    <source>
        <dbReference type="ARBA" id="ARBA00030646"/>
    </source>
</evidence>
<dbReference type="GO" id="GO:0005886">
    <property type="term" value="C:plasma membrane"/>
    <property type="evidence" value="ECO:0007669"/>
    <property type="project" value="UniProtKB-SubCell"/>
</dbReference>
<comment type="caution">
    <text evidence="14">The sequence shown here is derived from an EMBL/GenBank/DDBJ whole genome shotgun (WGS) entry which is preliminary data.</text>
</comment>
<feature type="transmembrane region" description="Helical" evidence="13">
    <location>
        <begin position="172"/>
        <end position="191"/>
    </location>
</feature>
<keyword evidence="6 13" id="KW-0812">Transmembrane</keyword>
<keyword evidence="4" id="KW-0813">Transport</keyword>
<organism evidence="14 15">
    <name type="scientific">Mesorhabditis spiculigera</name>
    <dbReference type="NCBI Taxonomy" id="96644"/>
    <lineage>
        <taxon>Eukaryota</taxon>
        <taxon>Metazoa</taxon>
        <taxon>Ecdysozoa</taxon>
        <taxon>Nematoda</taxon>
        <taxon>Chromadorea</taxon>
        <taxon>Rhabditida</taxon>
        <taxon>Rhabditina</taxon>
        <taxon>Rhabditomorpha</taxon>
        <taxon>Rhabditoidea</taxon>
        <taxon>Rhabditidae</taxon>
        <taxon>Mesorhabditinae</taxon>
        <taxon>Mesorhabditis</taxon>
    </lineage>
</organism>
<name>A0AA36GH81_9BILA</name>
<feature type="transmembrane region" description="Helical" evidence="13">
    <location>
        <begin position="20"/>
        <end position="41"/>
    </location>
</feature>
<feature type="region of interest" description="Disordered" evidence="12">
    <location>
        <begin position="418"/>
        <end position="441"/>
    </location>
</feature>
<feature type="transmembrane region" description="Helical" evidence="13">
    <location>
        <begin position="81"/>
        <end position="103"/>
    </location>
</feature>
<evidence type="ECO:0000256" key="1">
    <source>
        <dbReference type="ARBA" id="ARBA00003019"/>
    </source>
</evidence>
<dbReference type="SUPFAM" id="SSF103473">
    <property type="entry name" value="MFS general substrate transporter"/>
    <property type="match status" value="1"/>
</dbReference>